<protein>
    <submittedName>
        <fullName evidence="2">Uncharacterized protein</fullName>
    </submittedName>
</protein>
<reference evidence="2" key="1">
    <citation type="journal article" date="2020" name="Stud. Mycol.">
        <title>101 Dothideomycetes genomes: a test case for predicting lifestyles and emergence of pathogens.</title>
        <authorList>
            <person name="Haridas S."/>
            <person name="Albert R."/>
            <person name="Binder M."/>
            <person name="Bloem J."/>
            <person name="Labutti K."/>
            <person name="Salamov A."/>
            <person name="Andreopoulos B."/>
            <person name="Baker S."/>
            <person name="Barry K."/>
            <person name="Bills G."/>
            <person name="Bluhm B."/>
            <person name="Cannon C."/>
            <person name="Castanera R."/>
            <person name="Culley D."/>
            <person name="Daum C."/>
            <person name="Ezra D."/>
            <person name="Gonzalez J."/>
            <person name="Henrissat B."/>
            <person name="Kuo A."/>
            <person name="Liang C."/>
            <person name="Lipzen A."/>
            <person name="Lutzoni F."/>
            <person name="Magnuson J."/>
            <person name="Mondo S."/>
            <person name="Nolan M."/>
            <person name="Ohm R."/>
            <person name="Pangilinan J."/>
            <person name="Park H.-J."/>
            <person name="Ramirez L."/>
            <person name="Alfaro M."/>
            <person name="Sun H."/>
            <person name="Tritt A."/>
            <person name="Yoshinaga Y."/>
            <person name="Zwiers L.-H."/>
            <person name="Turgeon B."/>
            <person name="Goodwin S."/>
            <person name="Spatafora J."/>
            <person name="Crous P."/>
            <person name="Grigoriev I."/>
        </authorList>
    </citation>
    <scope>NUCLEOTIDE SEQUENCE</scope>
    <source>
        <strain evidence="2">CBS 183.55</strain>
    </source>
</reference>
<dbReference type="EMBL" id="ML978969">
    <property type="protein sequence ID" value="KAF1928228.1"/>
    <property type="molecule type" value="Genomic_DNA"/>
</dbReference>
<keyword evidence="3" id="KW-1185">Reference proteome</keyword>
<name>A0A6A5RM85_9PLEO</name>
<dbReference type="AlphaFoldDB" id="A0A6A5RM85"/>
<evidence type="ECO:0000256" key="1">
    <source>
        <dbReference type="SAM" id="MobiDB-lite"/>
    </source>
</evidence>
<gene>
    <name evidence="2" type="ORF">M421DRAFT_156713</name>
</gene>
<proteinExistence type="predicted"/>
<organism evidence="2 3">
    <name type="scientific">Didymella exigua CBS 183.55</name>
    <dbReference type="NCBI Taxonomy" id="1150837"/>
    <lineage>
        <taxon>Eukaryota</taxon>
        <taxon>Fungi</taxon>
        <taxon>Dikarya</taxon>
        <taxon>Ascomycota</taxon>
        <taxon>Pezizomycotina</taxon>
        <taxon>Dothideomycetes</taxon>
        <taxon>Pleosporomycetidae</taxon>
        <taxon>Pleosporales</taxon>
        <taxon>Pleosporineae</taxon>
        <taxon>Didymellaceae</taxon>
        <taxon>Didymella</taxon>
    </lineage>
</organism>
<evidence type="ECO:0000313" key="3">
    <source>
        <dbReference type="Proteomes" id="UP000800082"/>
    </source>
</evidence>
<accession>A0A6A5RM85</accession>
<dbReference type="GeneID" id="54345270"/>
<dbReference type="Proteomes" id="UP000800082">
    <property type="component" value="Unassembled WGS sequence"/>
</dbReference>
<dbReference type="RefSeq" id="XP_033448480.1">
    <property type="nucleotide sequence ID" value="XM_033587624.1"/>
</dbReference>
<feature type="compositionally biased region" description="Basic and acidic residues" evidence="1">
    <location>
        <begin position="142"/>
        <end position="165"/>
    </location>
</feature>
<feature type="compositionally biased region" description="Basic residues" evidence="1">
    <location>
        <begin position="181"/>
        <end position="196"/>
    </location>
</feature>
<evidence type="ECO:0000313" key="2">
    <source>
        <dbReference type="EMBL" id="KAF1928228.1"/>
    </source>
</evidence>
<sequence>MQYFTVVSLVRTQKGVVRCLRFFLLLGVCASCGQQIRLTQYMYDSRRRTTLPPPPTPNPKTPLSSQPLLCAGSSISINPPRSCVQVHHSILPSTLRHLAVLPLHSKNHTFSSPAISYAPVYHTTLPPSARNLKTPTPTRASKCRDTPQLLRDEHTLESEERREGNGVRNHATHLRPDARRTPRFARRMKQKQRRGV</sequence>
<feature type="region of interest" description="Disordered" evidence="1">
    <location>
        <begin position="128"/>
        <end position="196"/>
    </location>
</feature>